<name>A0A1R1LHU0_9MICC</name>
<feature type="coiled-coil region" evidence="1">
    <location>
        <begin position="174"/>
        <end position="208"/>
    </location>
</feature>
<dbReference type="STRING" id="554083.BKD30_04180"/>
<dbReference type="Proteomes" id="UP000187085">
    <property type="component" value="Unassembled WGS sequence"/>
</dbReference>
<evidence type="ECO:0000313" key="4">
    <source>
        <dbReference type="EMBL" id="OMH27105.1"/>
    </source>
</evidence>
<dbReference type="OrthoDB" id="1099523at2"/>
<evidence type="ECO:0000256" key="2">
    <source>
        <dbReference type="SAM" id="SignalP"/>
    </source>
</evidence>
<dbReference type="CDD" id="cd12797">
    <property type="entry name" value="M23_peptidase"/>
    <property type="match status" value="1"/>
</dbReference>
<dbReference type="EMBL" id="MRDE01000017">
    <property type="protein sequence ID" value="OMH27105.1"/>
    <property type="molecule type" value="Genomic_DNA"/>
</dbReference>
<dbReference type="SUPFAM" id="SSF51261">
    <property type="entry name" value="Duplicated hybrid motif"/>
    <property type="match status" value="1"/>
</dbReference>
<protein>
    <recommendedName>
        <fullName evidence="3">M23ase beta-sheet core domain-containing protein</fullName>
    </recommendedName>
</protein>
<comment type="caution">
    <text evidence="4">The sequence shown here is derived from an EMBL/GenBank/DDBJ whole genome shotgun (WGS) entry which is preliminary data.</text>
</comment>
<feature type="chain" id="PRO_5039529544" description="M23ase beta-sheet core domain-containing protein" evidence="2">
    <location>
        <begin position="20"/>
        <end position="454"/>
    </location>
</feature>
<dbReference type="PANTHER" id="PTHR21666:SF270">
    <property type="entry name" value="MUREIN HYDROLASE ACTIVATOR ENVC"/>
    <property type="match status" value="1"/>
</dbReference>
<organism evidence="4 5">
    <name type="scientific">Tersicoccus phoenicis</name>
    <dbReference type="NCBI Taxonomy" id="554083"/>
    <lineage>
        <taxon>Bacteria</taxon>
        <taxon>Bacillati</taxon>
        <taxon>Actinomycetota</taxon>
        <taxon>Actinomycetes</taxon>
        <taxon>Micrococcales</taxon>
        <taxon>Micrococcaceae</taxon>
        <taxon>Tersicoccus</taxon>
    </lineage>
</organism>
<feature type="coiled-coil region" evidence="1">
    <location>
        <begin position="54"/>
        <end position="88"/>
    </location>
</feature>
<dbReference type="PANTHER" id="PTHR21666">
    <property type="entry name" value="PEPTIDASE-RELATED"/>
    <property type="match status" value="1"/>
</dbReference>
<feature type="coiled-coil region" evidence="1">
    <location>
        <begin position="241"/>
        <end position="276"/>
    </location>
</feature>
<accession>A0A1R1LHU0</accession>
<dbReference type="GO" id="GO:0004222">
    <property type="term" value="F:metalloendopeptidase activity"/>
    <property type="evidence" value="ECO:0007669"/>
    <property type="project" value="TreeGrafter"/>
</dbReference>
<dbReference type="InterPro" id="IPR050570">
    <property type="entry name" value="Cell_wall_metabolism_enzyme"/>
</dbReference>
<keyword evidence="5" id="KW-1185">Reference proteome</keyword>
<feature type="signal peptide" evidence="2">
    <location>
        <begin position="1"/>
        <end position="19"/>
    </location>
</feature>
<keyword evidence="2" id="KW-0732">Signal</keyword>
<evidence type="ECO:0000313" key="5">
    <source>
        <dbReference type="Proteomes" id="UP000187085"/>
    </source>
</evidence>
<evidence type="ECO:0000259" key="3">
    <source>
        <dbReference type="Pfam" id="PF01551"/>
    </source>
</evidence>
<reference evidence="4 5" key="1">
    <citation type="submission" date="2016-12" db="EMBL/GenBank/DDBJ databases">
        <title>Draft genome of Tersicoccus phoenicis 1P05MA.</title>
        <authorList>
            <person name="Nakajima Y."/>
            <person name="Yoshizawa S."/>
            <person name="Nakamura K."/>
            <person name="Ogura Y."/>
            <person name="Hayashi T."/>
            <person name="Kogure K."/>
        </authorList>
    </citation>
    <scope>NUCLEOTIDE SEQUENCE [LARGE SCALE GENOMIC DNA]</scope>
    <source>
        <strain evidence="4 5">1p05MA</strain>
    </source>
</reference>
<proteinExistence type="predicted"/>
<dbReference type="Pfam" id="PF01551">
    <property type="entry name" value="Peptidase_M23"/>
    <property type="match status" value="1"/>
</dbReference>
<dbReference type="Gene3D" id="2.70.70.10">
    <property type="entry name" value="Glucose Permease (Domain IIA)"/>
    <property type="match status" value="1"/>
</dbReference>
<keyword evidence="1" id="KW-0175">Coiled coil</keyword>
<sequence>MTVVAVLTTGLAAVAPATADDLTDRQSALEEEARQVGAAMENLDASITRSIAQLRVYQKQLPGARQALADAEAKVSDAIREVESQSARLTLAEQSKADLDRQLRRDREGAQRTRRTIGAIAAQAYKNGGLSSNVSLLLGAGASTDLTDSMRLVDAALRSQSTMLSAYAQQQATDQNAAARLRAVEEEIRQLKARAEAALSAEQNARDAAAARKRTVDGLVANSAALTSQLQAKKPQISSRLARVEADRAQVRNQIAERQRRELAAARQRAAAAAAARAAAAAAARQRVAAAAAAAGAPLAPAAVEDDPALTPSGSLGLTRPVPAGVSVTSPYGSRPVPAGTIDFTGTGTYLHTGQDFGAGCGTPVLAPADGEVMFADGAVPTAGNRIVLDHGVRDGSAVSTIYYHLASSVVKPGQRVTRGQTIGYAGTTGNSTGCHLHFEVMVNGSLVDPAPYL</sequence>
<gene>
    <name evidence="4" type="ORF">BKD30_04180</name>
</gene>
<evidence type="ECO:0000256" key="1">
    <source>
        <dbReference type="SAM" id="Coils"/>
    </source>
</evidence>
<feature type="domain" description="M23ase beta-sheet core" evidence="3">
    <location>
        <begin position="351"/>
        <end position="450"/>
    </location>
</feature>
<dbReference type="InterPro" id="IPR016047">
    <property type="entry name" value="M23ase_b-sheet_dom"/>
</dbReference>
<dbReference type="AlphaFoldDB" id="A0A1R1LHU0"/>
<dbReference type="InterPro" id="IPR011055">
    <property type="entry name" value="Dup_hybrid_motif"/>
</dbReference>